<dbReference type="GO" id="GO:0003743">
    <property type="term" value="F:translation initiation factor activity"/>
    <property type="evidence" value="ECO:0007669"/>
    <property type="project" value="UniProtKB-KW"/>
</dbReference>
<feature type="domain" description="Translation initiation factor IF-2 N-terminal" evidence="2">
    <location>
        <begin position="2"/>
        <end position="51"/>
    </location>
</feature>
<dbReference type="InterPro" id="IPR009061">
    <property type="entry name" value="DNA-bd_dom_put_sf"/>
</dbReference>
<dbReference type="RefSeq" id="WP_193222519.1">
    <property type="nucleotide sequence ID" value="NZ_WEHW01000072.1"/>
</dbReference>
<keyword evidence="5" id="KW-1185">Reference proteome</keyword>
<dbReference type="Pfam" id="PF04760">
    <property type="entry name" value="IF2_N"/>
    <property type="match status" value="1"/>
</dbReference>
<evidence type="ECO:0000313" key="5">
    <source>
        <dbReference type="Proteomes" id="UP000469462"/>
    </source>
</evidence>
<dbReference type="Pfam" id="PF08364">
    <property type="entry name" value="IF2_assoc"/>
    <property type="match status" value="1"/>
</dbReference>
<dbReference type="Proteomes" id="UP000469462">
    <property type="component" value="Unassembled WGS sequence"/>
</dbReference>
<feature type="region of interest" description="Disordered" evidence="1">
    <location>
        <begin position="115"/>
        <end position="151"/>
    </location>
</feature>
<name>A0AAI9SBF8_9BURK</name>
<evidence type="ECO:0000256" key="1">
    <source>
        <dbReference type="SAM" id="MobiDB-lite"/>
    </source>
</evidence>
<dbReference type="InterPro" id="IPR006847">
    <property type="entry name" value="IF2_N"/>
</dbReference>
<evidence type="ECO:0000259" key="2">
    <source>
        <dbReference type="Pfam" id="PF04760"/>
    </source>
</evidence>
<evidence type="ECO:0000259" key="3">
    <source>
        <dbReference type="Pfam" id="PF08364"/>
    </source>
</evidence>
<evidence type="ECO:0000313" key="4">
    <source>
        <dbReference type="EMBL" id="KAB7649641.1"/>
    </source>
</evidence>
<feature type="non-terminal residue" evidence="4">
    <location>
        <position position="151"/>
    </location>
</feature>
<dbReference type="EMBL" id="WEHW01000072">
    <property type="protein sequence ID" value="KAB7649641.1"/>
    <property type="molecule type" value="Genomic_DNA"/>
</dbReference>
<dbReference type="InterPro" id="IPR013575">
    <property type="entry name" value="IF2_assoc_dom_bac"/>
</dbReference>
<feature type="domain" description="Initiation factor 2 associated" evidence="3">
    <location>
        <begin position="59"/>
        <end position="95"/>
    </location>
</feature>
<sequence length="151" mass="17363">MTMTVKEFAQELKVPAKTLITQLRAAGVDKSNETDTLSDADKSRLLDSLRIERTQSSQRKITLTRKEKSVIKQSDASGRAHTIQVEVRRKRVFVKNPQMQAEEEARMEAEARAIAERRAAEEKAREEAEAARRKAEEERRAAEEKARRERE</sequence>
<dbReference type="AlphaFoldDB" id="A0AAI9SBF8"/>
<accession>A0AAI9SBF8</accession>
<keyword evidence="4" id="KW-0396">Initiation factor</keyword>
<reference evidence="4 5" key="1">
    <citation type="submission" date="2019-10" db="EMBL/GenBank/DDBJ databases">
        <title>Genome diversity of Sutterella seckii.</title>
        <authorList>
            <person name="Chaplin A.V."/>
            <person name="Sokolova S.R."/>
            <person name="Mosin K.A."/>
            <person name="Ivanova E.L."/>
            <person name="Kochetkova T.O."/>
            <person name="Goltsov A.Y."/>
            <person name="Trofimov D.Y."/>
            <person name="Efimov B.A."/>
        </authorList>
    </citation>
    <scope>NUCLEOTIDE SEQUENCE [LARGE SCALE GENOMIC DNA]</scope>
    <source>
        <strain evidence="4 5">ASD3426</strain>
    </source>
</reference>
<gene>
    <name evidence="4" type="ORF">GBM96_10995</name>
</gene>
<protein>
    <submittedName>
        <fullName evidence="4">Translation initiation factor IF-2</fullName>
    </submittedName>
</protein>
<dbReference type="SUPFAM" id="SSF46955">
    <property type="entry name" value="Putative DNA-binding domain"/>
    <property type="match status" value="1"/>
</dbReference>
<organism evidence="4 5">
    <name type="scientific">Sutterella seckii</name>
    <dbReference type="NCBI Taxonomy" id="1944635"/>
    <lineage>
        <taxon>Bacteria</taxon>
        <taxon>Pseudomonadati</taxon>
        <taxon>Pseudomonadota</taxon>
        <taxon>Betaproteobacteria</taxon>
        <taxon>Burkholderiales</taxon>
        <taxon>Sutterellaceae</taxon>
        <taxon>Sutterella</taxon>
    </lineage>
</organism>
<proteinExistence type="predicted"/>
<keyword evidence="4" id="KW-0648">Protein biosynthesis</keyword>
<comment type="caution">
    <text evidence="4">The sequence shown here is derived from an EMBL/GenBank/DDBJ whole genome shotgun (WGS) entry which is preliminary data.</text>
</comment>
<dbReference type="Gene3D" id="3.30.56.50">
    <property type="entry name" value="Putative DNA-binding domain, N-terminal subdomain of bacterial translation initiation factor IF2"/>
    <property type="match status" value="1"/>
</dbReference>